<dbReference type="GO" id="GO:0005737">
    <property type="term" value="C:cytoplasm"/>
    <property type="evidence" value="ECO:0007669"/>
    <property type="project" value="TreeGrafter"/>
</dbReference>
<feature type="domain" description="Sulfatase N-terminal" evidence="8">
    <location>
        <begin position="25"/>
        <end position="325"/>
    </location>
</feature>
<dbReference type="PANTHER" id="PTHR45953:SF1">
    <property type="entry name" value="IDURONATE 2-SULFATASE"/>
    <property type="match status" value="1"/>
</dbReference>
<protein>
    <recommendedName>
        <fullName evidence="8">Sulfatase N-terminal domain-containing protein</fullName>
    </recommendedName>
</protein>
<sequence>MTTHIIKLIVILFTVRIVLCVNQRPNIILILADDLRPTIGKYGDQLAFTPNLDRLIERSCYFTKAYSQQALCAPSRNSMLTSRRPDTLHLYDFYSYWRTFAGNFTTLPQYFKENGYYTYSVVGANQRFILQRSEGTLPDIESKVEAKNFLAAFKNRSQPFFLAVGFHKPHIPFRIPDKYFKLYPQTKFGNSTNWRQYGVPDVAWNPYTDIRKRHDVKQLDIPFPYGPIPSAFGMSIKQAYYASVSYIDNLFGNLLSAVDLNNTIVVFASDHGWSLGEHGEWAKYSNFEVALRVPLVVYAPGITPRRIDNIVELVDLFPTLVDLVNLPPIAKCKRFSKKKLCTEGNSLLPLLKGLSARWPDQAFSQYPRPGPIPRKNSDKPRLPKIRIMGYTVRKTDFRYTIWMRFYPRNFSSDWSQIFGEELYDHRFDSAENENLVDRREFKRIRLELRSLLKKQFSFGASLGRPQRKKLSWREALLYEAYRPQILQPSYP</sequence>
<evidence type="ECO:0000259" key="8">
    <source>
        <dbReference type="Pfam" id="PF00884"/>
    </source>
</evidence>
<comment type="cofactor">
    <cofactor evidence="1">
        <name>Ca(2+)</name>
        <dbReference type="ChEBI" id="CHEBI:29108"/>
    </cofactor>
</comment>
<dbReference type="InterPro" id="IPR000917">
    <property type="entry name" value="Sulfatase_N"/>
</dbReference>
<keyword evidence="5" id="KW-0378">Hydrolase</keyword>
<evidence type="ECO:0000256" key="4">
    <source>
        <dbReference type="ARBA" id="ARBA00022729"/>
    </source>
</evidence>
<keyword evidence="3" id="KW-0479">Metal-binding</keyword>
<keyword evidence="10" id="KW-1185">Reference proteome</keyword>
<dbReference type="GO" id="GO:0004423">
    <property type="term" value="F:iduronate-2-sulfatase activity"/>
    <property type="evidence" value="ECO:0007669"/>
    <property type="project" value="InterPro"/>
</dbReference>
<evidence type="ECO:0000256" key="2">
    <source>
        <dbReference type="ARBA" id="ARBA00008779"/>
    </source>
</evidence>
<evidence type="ECO:0000256" key="3">
    <source>
        <dbReference type="ARBA" id="ARBA00022723"/>
    </source>
</evidence>
<dbReference type="AlphaFoldDB" id="A0A7R8YPM8"/>
<dbReference type="PANTHER" id="PTHR45953">
    <property type="entry name" value="IDURONATE 2-SULFATASE"/>
    <property type="match status" value="1"/>
</dbReference>
<dbReference type="InParanoid" id="A0A7R8YPM8"/>
<feature type="signal peptide" evidence="7">
    <location>
        <begin position="1"/>
        <end position="20"/>
    </location>
</feature>
<comment type="similarity">
    <text evidence="2">Belongs to the sulfatase family.</text>
</comment>
<dbReference type="Gene3D" id="3.40.720.10">
    <property type="entry name" value="Alkaline Phosphatase, subunit A"/>
    <property type="match status" value="2"/>
</dbReference>
<dbReference type="EMBL" id="LR899010">
    <property type="protein sequence ID" value="CAD7080808.1"/>
    <property type="molecule type" value="Genomic_DNA"/>
</dbReference>
<feature type="chain" id="PRO_5031375962" description="Sulfatase N-terminal domain-containing protein" evidence="7">
    <location>
        <begin position="21"/>
        <end position="491"/>
    </location>
</feature>
<accession>A0A7R8YPM8</accession>
<evidence type="ECO:0000256" key="1">
    <source>
        <dbReference type="ARBA" id="ARBA00001913"/>
    </source>
</evidence>
<dbReference type="GO" id="GO:0046872">
    <property type="term" value="F:metal ion binding"/>
    <property type="evidence" value="ECO:0007669"/>
    <property type="project" value="UniProtKB-KW"/>
</dbReference>
<gene>
    <name evidence="9" type="ORF">HERILL_LOCUS3945</name>
</gene>
<evidence type="ECO:0000256" key="6">
    <source>
        <dbReference type="ARBA" id="ARBA00022837"/>
    </source>
</evidence>
<dbReference type="Proteomes" id="UP000594454">
    <property type="component" value="Chromosome 2"/>
</dbReference>
<dbReference type="OrthoDB" id="96314at2759"/>
<organism evidence="9 10">
    <name type="scientific">Hermetia illucens</name>
    <name type="common">Black soldier fly</name>
    <dbReference type="NCBI Taxonomy" id="343691"/>
    <lineage>
        <taxon>Eukaryota</taxon>
        <taxon>Metazoa</taxon>
        <taxon>Ecdysozoa</taxon>
        <taxon>Arthropoda</taxon>
        <taxon>Hexapoda</taxon>
        <taxon>Insecta</taxon>
        <taxon>Pterygota</taxon>
        <taxon>Neoptera</taxon>
        <taxon>Endopterygota</taxon>
        <taxon>Diptera</taxon>
        <taxon>Brachycera</taxon>
        <taxon>Stratiomyomorpha</taxon>
        <taxon>Stratiomyidae</taxon>
        <taxon>Hermetiinae</taxon>
        <taxon>Hermetia</taxon>
    </lineage>
</organism>
<dbReference type="FunCoup" id="A0A7R8YPM8">
    <property type="interactions" value="316"/>
</dbReference>
<keyword evidence="4 7" id="KW-0732">Signal</keyword>
<evidence type="ECO:0000313" key="9">
    <source>
        <dbReference type="EMBL" id="CAD7080808.1"/>
    </source>
</evidence>
<dbReference type="Pfam" id="PF00884">
    <property type="entry name" value="Sulfatase"/>
    <property type="match status" value="1"/>
</dbReference>
<dbReference type="InterPro" id="IPR017850">
    <property type="entry name" value="Alkaline_phosphatase_core_sf"/>
</dbReference>
<dbReference type="InterPro" id="IPR035874">
    <property type="entry name" value="IDS"/>
</dbReference>
<dbReference type="CDD" id="cd16030">
    <property type="entry name" value="iduronate-2-sulfatase"/>
    <property type="match status" value="1"/>
</dbReference>
<evidence type="ECO:0000313" key="10">
    <source>
        <dbReference type="Proteomes" id="UP000594454"/>
    </source>
</evidence>
<reference evidence="9 10" key="1">
    <citation type="submission" date="2020-11" db="EMBL/GenBank/DDBJ databases">
        <authorList>
            <person name="Wallbank WR R."/>
            <person name="Pardo Diaz C."/>
            <person name="Kozak K."/>
            <person name="Martin S."/>
            <person name="Jiggins C."/>
            <person name="Moest M."/>
            <person name="Warren A I."/>
            <person name="Generalovic N T."/>
            <person name="Byers J.R.P. K."/>
            <person name="Montejo-Kovacevich G."/>
            <person name="Yen C E."/>
        </authorList>
    </citation>
    <scope>NUCLEOTIDE SEQUENCE [LARGE SCALE GENOMIC DNA]</scope>
</reference>
<dbReference type="SUPFAM" id="SSF53649">
    <property type="entry name" value="Alkaline phosphatase-like"/>
    <property type="match status" value="1"/>
</dbReference>
<proteinExistence type="inferred from homology"/>
<keyword evidence="6" id="KW-0106">Calcium</keyword>
<name>A0A7R8YPM8_HERIL</name>
<evidence type="ECO:0000256" key="7">
    <source>
        <dbReference type="SAM" id="SignalP"/>
    </source>
</evidence>
<evidence type="ECO:0000256" key="5">
    <source>
        <dbReference type="ARBA" id="ARBA00022801"/>
    </source>
</evidence>